<dbReference type="AlphaFoldDB" id="Q7YWS2"/>
<accession>Q7YWS2</accession>
<proteinExistence type="predicted"/>
<evidence type="ECO:0000313" key="4">
    <source>
        <dbReference type="WormBase" id="Y18D10A.24"/>
    </source>
</evidence>
<dbReference type="AGR" id="WB:WBGene00012488"/>
<reference evidence="2 3" key="1">
    <citation type="journal article" date="1998" name="Science">
        <title>Genome sequence of the nematode C. elegans: a platform for investigating biology.</title>
        <authorList>
            <consortium name="The C. elegans sequencing consortium"/>
            <person name="Sulson J.E."/>
            <person name="Waterston R."/>
        </authorList>
    </citation>
    <scope>NUCLEOTIDE SEQUENCE [LARGE SCALE GENOMIC DNA]</scope>
    <source>
        <strain evidence="2 3">Bristol N2</strain>
    </source>
</reference>
<feature type="domain" description="C-type lectin" evidence="1">
    <location>
        <begin position="7"/>
        <end position="130"/>
    </location>
</feature>
<dbReference type="CTD" id="3564776"/>
<dbReference type="InterPro" id="IPR016186">
    <property type="entry name" value="C-type_lectin-like/link_sf"/>
</dbReference>
<dbReference type="FunCoup" id="Q7YWS2">
    <property type="interactions" value="1"/>
</dbReference>
<dbReference type="Gene3D" id="3.10.100.10">
    <property type="entry name" value="Mannose-Binding Protein A, subunit A"/>
    <property type="match status" value="1"/>
</dbReference>
<dbReference type="UCSC" id="Y18D10A.24">
    <property type="organism name" value="c. elegans"/>
</dbReference>
<dbReference type="InParanoid" id="Q7YWS2"/>
<dbReference type="InterPro" id="IPR001304">
    <property type="entry name" value="C-type_lectin-like"/>
</dbReference>
<dbReference type="OrthoDB" id="5834815at2759"/>
<protein>
    <submittedName>
        <fullName evidence="2">C-type lectin domain-containing protein</fullName>
    </submittedName>
</protein>
<dbReference type="SMR" id="Q7YWS2"/>
<organism evidence="2 3">
    <name type="scientific">Caenorhabditis elegans</name>
    <dbReference type="NCBI Taxonomy" id="6239"/>
    <lineage>
        <taxon>Eukaryota</taxon>
        <taxon>Metazoa</taxon>
        <taxon>Ecdysozoa</taxon>
        <taxon>Nematoda</taxon>
        <taxon>Chromadorea</taxon>
        <taxon>Rhabditida</taxon>
        <taxon>Rhabditina</taxon>
        <taxon>Rhabditomorpha</taxon>
        <taxon>Rhabditoidea</taxon>
        <taxon>Rhabditidae</taxon>
        <taxon>Peloderinae</taxon>
        <taxon>Caenorhabditis</taxon>
    </lineage>
</organism>
<dbReference type="PANTHER" id="PTHR23124">
    <property type="entry name" value="C-TYPE LECTIN DOMAIN-CONTAINING PROTEIN-RELATED-RELATED"/>
    <property type="match status" value="1"/>
</dbReference>
<dbReference type="PROSITE" id="PS50041">
    <property type="entry name" value="C_TYPE_LECTIN_2"/>
    <property type="match status" value="1"/>
</dbReference>
<dbReference type="PaxDb" id="6239-Y18D10A.24"/>
<dbReference type="GeneID" id="3564776"/>
<evidence type="ECO:0000259" key="1">
    <source>
        <dbReference type="PROSITE" id="PS50041"/>
    </source>
</evidence>
<evidence type="ECO:0000313" key="3">
    <source>
        <dbReference type="Proteomes" id="UP000001940"/>
    </source>
</evidence>
<dbReference type="Proteomes" id="UP000001940">
    <property type="component" value="Chromosome I"/>
</dbReference>
<name>Q7YWS2_CAEEL</name>
<dbReference type="KEGG" id="cel:CELE_Y18D10A.24"/>
<dbReference type="PhylomeDB" id="Q7YWS2"/>
<dbReference type="HOGENOM" id="CLU_058687_2_1_1"/>
<dbReference type="eggNOG" id="KOG4297">
    <property type="taxonomic scope" value="Eukaryota"/>
</dbReference>
<dbReference type="InterPro" id="IPR016187">
    <property type="entry name" value="CTDL_fold"/>
</dbReference>
<dbReference type="RefSeq" id="NP_001364637.1">
    <property type="nucleotide sequence ID" value="NM_001377665.1"/>
</dbReference>
<dbReference type="WormBase" id="Y18D10A.24">
    <property type="protein sequence ID" value="CE53907"/>
    <property type="gene ID" value="WBGene00012488"/>
    <property type="gene designation" value="clec-105"/>
</dbReference>
<gene>
    <name evidence="2 4" type="primary">clec-105</name>
    <name evidence="2" type="ORF">CELE_Y18D10A.24</name>
    <name evidence="4" type="ORF">Y18D10A.24</name>
</gene>
<dbReference type="SMART" id="SM00034">
    <property type="entry name" value="CLECT"/>
    <property type="match status" value="1"/>
</dbReference>
<dbReference type="SUPFAM" id="SSF56436">
    <property type="entry name" value="C-type lectin-like"/>
    <property type="match status" value="1"/>
</dbReference>
<sequence length="162" mass="17860">MTFERPQGRWCAKVFFGGKSWDAAEAQCKSLGATLTGLQNNNERLQIATTARALTNQNGGGFSEVWLGARRRARCPVRSSCSDLDAFEWLDGHTTGTDGMHWGGPGPDGWVNPPYGVQSCMGMYIHPWSDTAQASVRSFIHADLDDLHCYWPMNYACGKLPT</sequence>
<dbReference type="PANTHER" id="PTHR23124:SF152">
    <property type="entry name" value="C-TYPE LECTIN-RELATED"/>
    <property type="match status" value="1"/>
</dbReference>
<dbReference type="CDD" id="cd00037">
    <property type="entry name" value="CLECT"/>
    <property type="match status" value="1"/>
</dbReference>
<dbReference type="EMBL" id="BX284601">
    <property type="protein sequence ID" value="CAE17978.2"/>
    <property type="molecule type" value="Genomic_DNA"/>
</dbReference>
<keyword evidence="3" id="KW-1185">Reference proteome</keyword>
<evidence type="ECO:0000313" key="2">
    <source>
        <dbReference type="EMBL" id="CAE17978.2"/>
    </source>
</evidence>